<dbReference type="Proteomes" id="UP000253744">
    <property type="component" value="Chromosome"/>
</dbReference>
<evidence type="ECO:0000313" key="5">
    <source>
        <dbReference type="Proteomes" id="UP000630135"/>
    </source>
</evidence>
<keyword evidence="5" id="KW-1185">Reference proteome</keyword>
<dbReference type="Gene3D" id="2.30.110.10">
    <property type="entry name" value="Electron Transport, Fmn-binding Protein, Chain A"/>
    <property type="match status" value="1"/>
</dbReference>
<dbReference type="Proteomes" id="UP000630135">
    <property type="component" value="Unassembled WGS sequence"/>
</dbReference>
<reference evidence="3" key="4">
    <citation type="submission" date="2024-05" db="EMBL/GenBank/DDBJ databases">
        <authorList>
            <person name="Sun Q."/>
            <person name="Zhou Y."/>
        </authorList>
    </citation>
    <scope>NUCLEOTIDE SEQUENCE</scope>
    <source>
        <strain evidence="3">CGMCC 1.8884</strain>
    </source>
</reference>
<gene>
    <name evidence="2" type="ORF">DVJ83_05285</name>
    <name evidence="3" type="ORF">GCM10008021_10700</name>
</gene>
<dbReference type="SUPFAM" id="SSF50475">
    <property type="entry name" value="FMN-binding split barrel"/>
    <property type="match status" value="1"/>
</dbReference>
<evidence type="ECO:0000259" key="1">
    <source>
        <dbReference type="Pfam" id="PF16242"/>
    </source>
</evidence>
<evidence type="ECO:0000313" key="3">
    <source>
        <dbReference type="EMBL" id="GGP29419.1"/>
    </source>
</evidence>
<dbReference type="Pfam" id="PF16242">
    <property type="entry name" value="Pyrid_ox_like"/>
    <property type="match status" value="1"/>
</dbReference>
<dbReference type="AlphaFoldDB" id="A0A345IG48"/>
<dbReference type="InterPro" id="IPR052917">
    <property type="entry name" value="Stress-Dev_Protein"/>
</dbReference>
<dbReference type="InterPro" id="IPR038725">
    <property type="entry name" value="YdaG_split_barrel_FMN-bd"/>
</dbReference>
<proteinExistence type="predicted"/>
<organism evidence="2 4">
    <name type="scientific">Deinococcus wulumuqiensis</name>
    <dbReference type="NCBI Taxonomy" id="980427"/>
    <lineage>
        <taxon>Bacteria</taxon>
        <taxon>Thermotogati</taxon>
        <taxon>Deinococcota</taxon>
        <taxon>Deinococci</taxon>
        <taxon>Deinococcales</taxon>
        <taxon>Deinococcaceae</taxon>
        <taxon>Deinococcus</taxon>
    </lineage>
</organism>
<reference evidence="3" key="1">
    <citation type="journal article" date="2014" name="Int. J. Syst. Evol. Microbiol.">
        <title>Complete genome of a new Firmicutes species belonging to the dominant human colonic microbiota ('Ruminococcus bicirculans') reveals two chromosomes and a selective capacity to utilize plant glucans.</title>
        <authorList>
            <consortium name="NISC Comparative Sequencing Program"/>
            <person name="Wegmann U."/>
            <person name="Louis P."/>
            <person name="Goesmann A."/>
            <person name="Henrissat B."/>
            <person name="Duncan S.H."/>
            <person name="Flint H.J."/>
        </authorList>
    </citation>
    <scope>NUCLEOTIDE SEQUENCE</scope>
    <source>
        <strain evidence="3">CGMCC 1.8884</strain>
    </source>
</reference>
<evidence type="ECO:0000313" key="2">
    <source>
        <dbReference type="EMBL" id="AXG98670.1"/>
    </source>
</evidence>
<reference evidence="5" key="3">
    <citation type="journal article" date="2019" name="Int. J. Syst. Evol. Microbiol.">
        <title>The Global Catalogue of Microorganisms (GCM) 10K type strain sequencing project: providing services to taxonomists for standard genome sequencing and annotation.</title>
        <authorList>
            <consortium name="The Broad Institute Genomics Platform"/>
            <consortium name="The Broad Institute Genome Sequencing Center for Infectious Disease"/>
            <person name="Wu L."/>
            <person name="Ma J."/>
        </authorList>
    </citation>
    <scope>NUCLEOTIDE SEQUENCE [LARGE SCALE GENOMIC DNA]</scope>
    <source>
        <strain evidence="5">CGMCC 1.8884</strain>
    </source>
</reference>
<dbReference type="EMBL" id="BMLZ01000010">
    <property type="protein sequence ID" value="GGP29419.1"/>
    <property type="molecule type" value="Genomic_DNA"/>
</dbReference>
<dbReference type="InterPro" id="IPR012349">
    <property type="entry name" value="Split_barrel_FMN-bd"/>
</dbReference>
<protein>
    <submittedName>
        <fullName evidence="2">Pyridoxamine 5'-phosphate oxidase</fullName>
    </submittedName>
</protein>
<dbReference type="RefSeq" id="WP_017869936.1">
    <property type="nucleotide sequence ID" value="NZ_BMLZ01000010.1"/>
</dbReference>
<dbReference type="EMBL" id="CP031158">
    <property type="protein sequence ID" value="AXG98670.1"/>
    <property type="molecule type" value="Genomic_DNA"/>
</dbReference>
<evidence type="ECO:0000313" key="4">
    <source>
        <dbReference type="Proteomes" id="UP000253744"/>
    </source>
</evidence>
<sequence>MAQKTLKALAQDMRGIDLCMFATHTSHGHIAQRPMSNNGEVEYDGNSYFFTWKDSRTVQDIEKDAKVSLGFQGKGGLFVAVEGRATVTEHRPTMQPHWTPDLGQWFEQGLDTPGLCMIRVEALRIAYWQNGDEGEIKP</sequence>
<dbReference type="GeneID" id="59164812"/>
<dbReference type="PANTHER" id="PTHR34818:SF1">
    <property type="entry name" value="PROTEIN BLI-3"/>
    <property type="match status" value="1"/>
</dbReference>
<dbReference type="PANTHER" id="PTHR34818">
    <property type="entry name" value="PROTEIN BLI-3"/>
    <property type="match status" value="1"/>
</dbReference>
<name>A0A345IG48_9DEIO</name>
<accession>A0A345IG48</accession>
<feature type="domain" description="General stress protein FMN-binding split barrel" evidence="1">
    <location>
        <begin position="7"/>
        <end position="131"/>
    </location>
</feature>
<reference evidence="2 4" key="2">
    <citation type="submission" date="2018-07" db="EMBL/GenBank/DDBJ databases">
        <title>Complete Genome and Methylome Analysis of Deinococcus wulumuqiensis NEB 479.</title>
        <authorList>
            <person name="Fomenkov A."/>
            <person name="Luyten Y."/>
            <person name="Vincze T."/>
            <person name="Anton B.P."/>
            <person name="Clark T."/>
            <person name="Roberts R.J."/>
            <person name="Morgan R.D."/>
        </authorList>
    </citation>
    <scope>NUCLEOTIDE SEQUENCE [LARGE SCALE GENOMIC DNA]</scope>
    <source>
        <strain evidence="2 4">NEB 479</strain>
    </source>
</reference>
<dbReference type="KEGG" id="dwu:DVJ83_05285"/>
<dbReference type="STRING" id="1288484.GCA_000348665_01020"/>